<organism evidence="8 9">
    <name type="scientific">Chryseobacterium manosquense</name>
    <dbReference type="NCBI Taxonomy" id="2754694"/>
    <lineage>
        <taxon>Bacteria</taxon>
        <taxon>Pseudomonadati</taxon>
        <taxon>Bacteroidota</taxon>
        <taxon>Flavobacteriia</taxon>
        <taxon>Flavobacteriales</taxon>
        <taxon>Weeksellaceae</taxon>
        <taxon>Chryseobacterium group</taxon>
        <taxon>Chryseobacterium</taxon>
    </lineage>
</organism>
<protein>
    <recommendedName>
        <fullName evidence="6">Very short patch repair endonuclease</fullName>
        <ecNumber evidence="6">3.1.-.-</ecNumber>
    </recommendedName>
</protein>
<gene>
    <name evidence="8" type="ORF">H0S70_10710</name>
</gene>
<dbReference type="GO" id="GO:0016787">
    <property type="term" value="F:hydrolase activity"/>
    <property type="evidence" value="ECO:0007669"/>
    <property type="project" value="UniProtKB-KW"/>
</dbReference>
<dbReference type="GO" id="GO:0004519">
    <property type="term" value="F:endonuclease activity"/>
    <property type="evidence" value="ECO:0007669"/>
    <property type="project" value="UniProtKB-KW"/>
</dbReference>
<evidence type="ECO:0000313" key="8">
    <source>
        <dbReference type="EMBL" id="QNS40822.1"/>
    </source>
</evidence>
<comment type="similarity">
    <text evidence="6">Belongs to the vsr family.</text>
</comment>
<evidence type="ECO:0000256" key="2">
    <source>
        <dbReference type="ARBA" id="ARBA00022759"/>
    </source>
</evidence>
<accession>A0A7H1DV14</accession>
<dbReference type="InterPro" id="IPR004603">
    <property type="entry name" value="DNA_mismatch_endonuc_vsr"/>
</dbReference>
<keyword evidence="5 6" id="KW-0234">DNA repair</keyword>
<proteinExistence type="inferred from homology"/>
<keyword evidence="3 6" id="KW-0227">DNA damage</keyword>
<dbReference type="KEGG" id="cmaq:H0S70_10710"/>
<evidence type="ECO:0000256" key="3">
    <source>
        <dbReference type="ARBA" id="ARBA00022763"/>
    </source>
</evidence>
<dbReference type="NCBIfam" id="TIGR00632">
    <property type="entry name" value="vsr"/>
    <property type="match status" value="1"/>
</dbReference>
<keyword evidence="9" id="KW-1185">Reference proteome</keyword>
<dbReference type="InterPro" id="IPR011335">
    <property type="entry name" value="Restrct_endonuc-II-like"/>
</dbReference>
<evidence type="ECO:0000256" key="7">
    <source>
        <dbReference type="SAM" id="MobiDB-lite"/>
    </source>
</evidence>
<dbReference type="SUPFAM" id="SSF52980">
    <property type="entry name" value="Restriction endonuclease-like"/>
    <property type="match status" value="1"/>
</dbReference>
<name>A0A7H1DV14_9FLAO</name>
<dbReference type="Pfam" id="PF03852">
    <property type="entry name" value="Vsr"/>
    <property type="match status" value="1"/>
</dbReference>
<dbReference type="EMBL" id="CP060203">
    <property type="protein sequence ID" value="QNS40822.1"/>
    <property type="molecule type" value="Genomic_DNA"/>
</dbReference>
<keyword evidence="4 6" id="KW-0378">Hydrolase</keyword>
<evidence type="ECO:0000256" key="6">
    <source>
        <dbReference type="PIRNR" id="PIRNR018267"/>
    </source>
</evidence>
<evidence type="ECO:0000256" key="4">
    <source>
        <dbReference type="ARBA" id="ARBA00022801"/>
    </source>
</evidence>
<keyword evidence="1 6" id="KW-0540">Nuclease</keyword>
<dbReference type="AlphaFoldDB" id="A0A7H1DV14"/>
<dbReference type="PIRSF" id="PIRSF018267">
    <property type="entry name" value="VSR_endonuc"/>
    <property type="match status" value="1"/>
</dbReference>
<sequence length="129" mass="15678">MDKLTKEQRRKNMQANKATSTKPEILLAKALFARGHRYRKNNKTIFGKPDLSFKKIKLVIFVDGEFWHRKDWHIRKNDHKTNQEFWIKKIERNIERDKEVNAELSKQKWSILRFWAKDIEKNLLTCILK</sequence>
<reference evidence="8 9" key="1">
    <citation type="submission" date="2020-07" db="EMBL/GenBank/DDBJ databases">
        <title>Complete genome and description of Chryseobacterium manosquense strain Marseille-Q2069 sp. nov.</title>
        <authorList>
            <person name="Boxberger M."/>
        </authorList>
    </citation>
    <scope>NUCLEOTIDE SEQUENCE [LARGE SCALE GENOMIC DNA]</scope>
    <source>
        <strain evidence="8 9">Marseille-Q2069</strain>
    </source>
</reference>
<dbReference type="EC" id="3.1.-.-" evidence="6"/>
<dbReference type="Gene3D" id="3.40.960.10">
    <property type="entry name" value="VSR Endonuclease"/>
    <property type="match status" value="1"/>
</dbReference>
<evidence type="ECO:0000256" key="5">
    <source>
        <dbReference type="ARBA" id="ARBA00023204"/>
    </source>
</evidence>
<dbReference type="CDD" id="cd00221">
    <property type="entry name" value="Vsr"/>
    <property type="match status" value="1"/>
</dbReference>
<evidence type="ECO:0000256" key="1">
    <source>
        <dbReference type="ARBA" id="ARBA00022722"/>
    </source>
</evidence>
<keyword evidence="2 6" id="KW-0255">Endonuclease</keyword>
<evidence type="ECO:0000313" key="9">
    <source>
        <dbReference type="Proteomes" id="UP000516438"/>
    </source>
</evidence>
<dbReference type="Proteomes" id="UP000516438">
    <property type="component" value="Chromosome"/>
</dbReference>
<comment type="function">
    <text evidence="6">May nick specific sequences that contain T:G mispairs resulting from m5C-deamination.</text>
</comment>
<dbReference type="GO" id="GO:0006298">
    <property type="term" value="P:mismatch repair"/>
    <property type="evidence" value="ECO:0007669"/>
    <property type="project" value="UniProtKB-UniRule"/>
</dbReference>
<dbReference type="RefSeq" id="WP_188320792.1">
    <property type="nucleotide sequence ID" value="NZ_CP060203.1"/>
</dbReference>
<feature type="region of interest" description="Disordered" evidence="7">
    <location>
        <begin position="1"/>
        <end position="21"/>
    </location>
</feature>